<keyword evidence="3" id="KW-0489">Methyltransferase</keyword>
<protein>
    <recommendedName>
        <fullName evidence="2">site-specific DNA-methyltransferase (adenine-specific)</fullName>
        <ecNumber evidence="2">2.1.1.72</ecNumber>
    </recommendedName>
</protein>
<dbReference type="KEGG" id="tsy:THSYN_21275"/>
<dbReference type="GO" id="GO:0009007">
    <property type="term" value="F:site-specific DNA-methyltransferase (adenine-specific) activity"/>
    <property type="evidence" value="ECO:0007669"/>
    <property type="project" value="UniProtKB-EC"/>
</dbReference>
<dbReference type="SUPFAM" id="SSF53335">
    <property type="entry name" value="S-adenosyl-L-methionine-dependent methyltransferases"/>
    <property type="match status" value="1"/>
</dbReference>
<dbReference type="REBASE" id="226744">
    <property type="entry name" value="M.Tsy16TORF21275P"/>
</dbReference>
<gene>
    <name evidence="11" type="ORF">THSYN_21275</name>
</gene>
<evidence type="ECO:0000256" key="5">
    <source>
        <dbReference type="ARBA" id="ARBA00022691"/>
    </source>
</evidence>
<keyword evidence="11" id="KW-0540">Nuclease</keyword>
<dbReference type="GO" id="GO:0003677">
    <property type="term" value="F:DNA binding"/>
    <property type="evidence" value="ECO:0007669"/>
    <property type="project" value="InterPro"/>
</dbReference>
<evidence type="ECO:0000256" key="1">
    <source>
        <dbReference type="ARBA" id="ARBA00006594"/>
    </source>
</evidence>
<feature type="region of interest" description="Disordered" evidence="8">
    <location>
        <begin position="606"/>
        <end position="625"/>
    </location>
</feature>
<evidence type="ECO:0000313" key="11">
    <source>
        <dbReference type="EMBL" id="AUB83221.1"/>
    </source>
</evidence>
<keyword evidence="11" id="KW-0378">Hydrolase</keyword>
<dbReference type="InterPro" id="IPR022749">
    <property type="entry name" value="D12N6_MeTrfase_N"/>
</dbReference>
<evidence type="ECO:0000313" key="12">
    <source>
        <dbReference type="Proteomes" id="UP000232638"/>
    </source>
</evidence>
<evidence type="ECO:0000256" key="6">
    <source>
        <dbReference type="ARBA" id="ARBA00022747"/>
    </source>
</evidence>
<dbReference type="InterPro" id="IPR038333">
    <property type="entry name" value="T1MK-like_N_sf"/>
</dbReference>
<keyword evidence="11" id="KW-0255">Endonuclease</keyword>
<keyword evidence="4" id="KW-0808">Transferase</keyword>
<dbReference type="PROSITE" id="PS00092">
    <property type="entry name" value="N6_MTASE"/>
    <property type="match status" value="1"/>
</dbReference>
<feature type="domain" description="N6 adenine-specific DNA methyltransferase N-terminal" evidence="10">
    <location>
        <begin position="9"/>
        <end position="138"/>
    </location>
</feature>
<keyword evidence="12" id="KW-1185">Reference proteome</keyword>
<evidence type="ECO:0000256" key="2">
    <source>
        <dbReference type="ARBA" id="ARBA00011900"/>
    </source>
</evidence>
<evidence type="ECO:0000256" key="8">
    <source>
        <dbReference type="SAM" id="MobiDB-lite"/>
    </source>
</evidence>
<dbReference type="AlphaFoldDB" id="A0A2K8UDQ1"/>
<dbReference type="Pfam" id="PF12161">
    <property type="entry name" value="HsdM_N"/>
    <property type="match status" value="1"/>
</dbReference>
<keyword evidence="6" id="KW-0680">Restriction system</keyword>
<dbReference type="GO" id="GO:0009307">
    <property type="term" value="P:DNA restriction-modification system"/>
    <property type="evidence" value="ECO:0007669"/>
    <property type="project" value="UniProtKB-KW"/>
</dbReference>
<dbReference type="PANTHER" id="PTHR42933">
    <property type="entry name" value="SLR6095 PROTEIN"/>
    <property type="match status" value="1"/>
</dbReference>
<sequence length="699" mass="78237">MNNFSEKVSFIWGVADLLRGDYKPSEYGRVILPFILLRRLDQVLALTREAVWNTDGAGDKLPAALRERMLMKSAACGFYNLDRLDFPKVLQDPDNIAANLTRFLHGFSANVRDILERFRFETQIARLDHANLLFLVARRFIELDLHPYRRHPDGSLLLGPDGQPEPNVTNHEMGSIFEELIRRFSEQSNETAGEHFTPREVIAFMVNLLFAEDDEALQQPGLVRTLYDPACGTGGMLSVAEDHLGRLNPQARLEVFGQELNDESYAICKADMLVKGQAADNIKCGNSFSADALPDLKADYLISNPPFGVDWSKAEKAVKDEHETQGHGGRFGPGLPRKNDGSLLFLLHMLSKMKRPHQGGSRLAIVFNGSPLFTGAAASGESEIRRWIIENDWLEAIVALPDQMFYNTGISTYVWLLTNRKAPARRGKVQLINGVNRFRKMRKSLGDKRKELGPDDIDTLTRLYADFTAGPEVKVFDNADFGFHRITVERPLRLNFQASPERIERLKEEKTWQALLTSKKKGGGAAAEILEGEATQRAVLDLLKTLAAPLDRTSAAPSTEPTAPLYKNRDVFTKSLKSAARTRGLKLAAPVLKAILSALSERDESADVCTDNGQPEPDPDLRDYENVPLKDDIGAYLEREVLPHVPDAWVDHSKTKIGYEIPFTRHFYVYQAPRPLAVIRSEIEALESEIQGLLGRVLG</sequence>
<dbReference type="Gene3D" id="3.40.50.150">
    <property type="entry name" value="Vaccinia Virus protein VP39"/>
    <property type="match status" value="1"/>
</dbReference>
<comment type="similarity">
    <text evidence="1">Belongs to the N(4)/N(6)-methyltransferase family.</text>
</comment>
<feature type="domain" description="DNA methylase adenine-specific" evidence="9">
    <location>
        <begin position="170"/>
        <end position="467"/>
    </location>
</feature>
<organism evidence="11 12">
    <name type="scientific">Candidatus Thiodictyon syntrophicum</name>
    <dbReference type="NCBI Taxonomy" id="1166950"/>
    <lineage>
        <taxon>Bacteria</taxon>
        <taxon>Pseudomonadati</taxon>
        <taxon>Pseudomonadota</taxon>
        <taxon>Gammaproteobacteria</taxon>
        <taxon>Chromatiales</taxon>
        <taxon>Chromatiaceae</taxon>
        <taxon>Thiodictyon</taxon>
    </lineage>
</organism>
<evidence type="ECO:0000259" key="9">
    <source>
        <dbReference type="Pfam" id="PF02384"/>
    </source>
</evidence>
<name>A0A2K8UDQ1_9GAMM</name>
<dbReference type="PANTHER" id="PTHR42933:SF3">
    <property type="entry name" value="TYPE I RESTRICTION ENZYME MJAVIII METHYLASE SUBUNIT"/>
    <property type="match status" value="1"/>
</dbReference>
<dbReference type="InterPro" id="IPR051537">
    <property type="entry name" value="DNA_Adenine_Mtase"/>
</dbReference>
<evidence type="ECO:0000256" key="3">
    <source>
        <dbReference type="ARBA" id="ARBA00022603"/>
    </source>
</evidence>
<dbReference type="GO" id="GO:0004519">
    <property type="term" value="F:endonuclease activity"/>
    <property type="evidence" value="ECO:0007669"/>
    <property type="project" value="UniProtKB-KW"/>
</dbReference>
<dbReference type="InterPro" id="IPR003356">
    <property type="entry name" value="DNA_methylase_A-5"/>
</dbReference>
<reference evidence="11 12" key="1">
    <citation type="submission" date="2017-03" db="EMBL/GenBank/DDBJ databases">
        <title>Complete genome sequence of Candidatus 'Thiodictyon syntrophicum' sp. nov. strain Cad16T, a photolithoautotroph purple sulfur bacterium isolated from an alpine meromictic lake.</title>
        <authorList>
            <person name="Luedin S.M."/>
            <person name="Pothier J.F."/>
            <person name="Danza F."/>
            <person name="Storelli N."/>
            <person name="Wittwer M."/>
            <person name="Tonolla M."/>
        </authorList>
    </citation>
    <scope>NUCLEOTIDE SEQUENCE [LARGE SCALE GENOMIC DNA]</scope>
    <source>
        <strain evidence="11 12">Cad16T</strain>
    </source>
</reference>
<evidence type="ECO:0000256" key="7">
    <source>
        <dbReference type="ARBA" id="ARBA00047942"/>
    </source>
</evidence>
<dbReference type="InterPro" id="IPR002052">
    <property type="entry name" value="DNA_methylase_N6_adenine_CS"/>
</dbReference>
<dbReference type="InterPro" id="IPR029063">
    <property type="entry name" value="SAM-dependent_MTases_sf"/>
</dbReference>
<dbReference type="GO" id="GO:0032259">
    <property type="term" value="P:methylation"/>
    <property type="evidence" value="ECO:0007669"/>
    <property type="project" value="UniProtKB-KW"/>
</dbReference>
<proteinExistence type="inferred from homology"/>
<dbReference type="EC" id="2.1.1.72" evidence="2"/>
<dbReference type="Proteomes" id="UP000232638">
    <property type="component" value="Chromosome"/>
</dbReference>
<dbReference type="PRINTS" id="PR00507">
    <property type="entry name" value="N12N6MTFRASE"/>
</dbReference>
<dbReference type="GO" id="GO:0008170">
    <property type="term" value="F:N-methyltransferase activity"/>
    <property type="evidence" value="ECO:0007669"/>
    <property type="project" value="InterPro"/>
</dbReference>
<dbReference type="CDD" id="cd02440">
    <property type="entry name" value="AdoMet_MTases"/>
    <property type="match status" value="1"/>
</dbReference>
<comment type="catalytic activity">
    <reaction evidence="7">
        <text>a 2'-deoxyadenosine in DNA + S-adenosyl-L-methionine = an N(6)-methyl-2'-deoxyadenosine in DNA + S-adenosyl-L-homocysteine + H(+)</text>
        <dbReference type="Rhea" id="RHEA:15197"/>
        <dbReference type="Rhea" id="RHEA-COMP:12418"/>
        <dbReference type="Rhea" id="RHEA-COMP:12419"/>
        <dbReference type="ChEBI" id="CHEBI:15378"/>
        <dbReference type="ChEBI" id="CHEBI:57856"/>
        <dbReference type="ChEBI" id="CHEBI:59789"/>
        <dbReference type="ChEBI" id="CHEBI:90615"/>
        <dbReference type="ChEBI" id="CHEBI:90616"/>
        <dbReference type="EC" id="2.1.1.72"/>
    </reaction>
</comment>
<dbReference type="EMBL" id="CP020370">
    <property type="protein sequence ID" value="AUB83221.1"/>
    <property type="molecule type" value="Genomic_DNA"/>
</dbReference>
<dbReference type="OrthoDB" id="9784823at2"/>
<keyword evidence="5" id="KW-0949">S-adenosyl-L-methionine</keyword>
<dbReference type="Pfam" id="PF02384">
    <property type="entry name" value="N6_Mtase"/>
    <property type="match status" value="1"/>
</dbReference>
<evidence type="ECO:0000259" key="10">
    <source>
        <dbReference type="Pfam" id="PF12161"/>
    </source>
</evidence>
<evidence type="ECO:0000256" key="4">
    <source>
        <dbReference type="ARBA" id="ARBA00022679"/>
    </source>
</evidence>
<accession>A0A2K8UDQ1</accession>
<dbReference type="Gene3D" id="1.20.1260.30">
    <property type="match status" value="1"/>
</dbReference>